<sequence length="144" mass="15277">MKLNGTHKFKAPSSQVFNAILNPDVLKSCIPNCNSVEVLDASRIKVNITTPLPGLKGPYGIVVSIPRQQAPSYLELQVQRKGTGGSVNAVSQINLTDEADGALLSYDAQAELEGPVAIADNPIGRGITNNTLSSFFKNLDKAIS</sequence>
<name>A0A8J3MYE4_9CHLR</name>
<gene>
    <name evidence="1" type="ORF">KSF_008650</name>
</gene>
<comment type="caution">
    <text evidence="1">The sequence shown here is derived from an EMBL/GenBank/DDBJ whole genome shotgun (WGS) entry which is preliminary data.</text>
</comment>
<dbReference type="Pfam" id="PF06240">
    <property type="entry name" value="COXG"/>
    <property type="match status" value="1"/>
</dbReference>
<dbReference type="Proteomes" id="UP000597444">
    <property type="component" value="Unassembled WGS sequence"/>
</dbReference>
<dbReference type="AlphaFoldDB" id="A0A8J3MYE4"/>
<evidence type="ECO:0000313" key="2">
    <source>
        <dbReference type="Proteomes" id="UP000597444"/>
    </source>
</evidence>
<keyword evidence="2" id="KW-1185">Reference proteome</keyword>
<dbReference type="PANTHER" id="PTHR38588">
    <property type="entry name" value="BLL0334 PROTEIN"/>
    <property type="match status" value="1"/>
</dbReference>
<dbReference type="RefSeq" id="WP_220201753.1">
    <property type="nucleotide sequence ID" value="NZ_BNJK01000001.1"/>
</dbReference>
<organism evidence="1 2">
    <name type="scientific">Reticulibacter mediterranei</name>
    <dbReference type="NCBI Taxonomy" id="2778369"/>
    <lineage>
        <taxon>Bacteria</taxon>
        <taxon>Bacillati</taxon>
        <taxon>Chloroflexota</taxon>
        <taxon>Ktedonobacteria</taxon>
        <taxon>Ktedonobacterales</taxon>
        <taxon>Reticulibacteraceae</taxon>
        <taxon>Reticulibacter</taxon>
    </lineage>
</organism>
<protein>
    <submittedName>
        <fullName evidence="1">Carbon monoxide dehydrogenase</fullName>
    </submittedName>
</protein>
<proteinExistence type="predicted"/>
<dbReference type="Gene3D" id="3.30.530.20">
    <property type="match status" value="1"/>
</dbReference>
<accession>A0A8J3MYE4</accession>
<dbReference type="InterPro" id="IPR023393">
    <property type="entry name" value="START-like_dom_sf"/>
</dbReference>
<dbReference type="PANTHER" id="PTHR38588:SF1">
    <property type="entry name" value="BLL0334 PROTEIN"/>
    <property type="match status" value="1"/>
</dbReference>
<dbReference type="SUPFAM" id="SSF55961">
    <property type="entry name" value="Bet v1-like"/>
    <property type="match status" value="1"/>
</dbReference>
<reference evidence="1" key="1">
    <citation type="submission" date="2020-10" db="EMBL/GenBank/DDBJ databases">
        <title>Taxonomic study of unclassified bacteria belonging to the class Ktedonobacteria.</title>
        <authorList>
            <person name="Yabe S."/>
            <person name="Wang C.M."/>
            <person name="Zheng Y."/>
            <person name="Sakai Y."/>
            <person name="Cavaletti L."/>
            <person name="Monciardini P."/>
            <person name="Donadio S."/>
        </authorList>
    </citation>
    <scope>NUCLEOTIDE SEQUENCE</scope>
    <source>
        <strain evidence="1">ID150040</strain>
    </source>
</reference>
<dbReference type="InterPro" id="IPR010419">
    <property type="entry name" value="CO_DH_gsu"/>
</dbReference>
<evidence type="ECO:0000313" key="1">
    <source>
        <dbReference type="EMBL" id="GHO90817.1"/>
    </source>
</evidence>
<dbReference type="EMBL" id="BNJK01000001">
    <property type="protein sequence ID" value="GHO90817.1"/>
    <property type="molecule type" value="Genomic_DNA"/>
</dbReference>